<sequence length="76" mass="9285">MYMQQQQIDNSSEDLFTQSSEETEQENWMAEFIQDRPEDIEQNHLQYIQQQIEDDSSQNGAENWMEEFIQDRPFYV</sequence>
<evidence type="ECO:0000313" key="3">
    <source>
        <dbReference type="Proteomes" id="UP001627154"/>
    </source>
</evidence>
<feature type="compositionally biased region" description="Polar residues" evidence="1">
    <location>
        <begin position="1"/>
        <end position="20"/>
    </location>
</feature>
<evidence type="ECO:0000256" key="1">
    <source>
        <dbReference type="SAM" id="MobiDB-lite"/>
    </source>
</evidence>
<proteinExistence type="predicted"/>
<evidence type="ECO:0000313" key="2">
    <source>
        <dbReference type="EMBL" id="KAL3390390.1"/>
    </source>
</evidence>
<keyword evidence="3" id="KW-1185">Reference proteome</keyword>
<organism evidence="2 3">
    <name type="scientific">Trichogramma kaykai</name>
    <dbReference type="NCBI Taxonomy" id="54128"/>
    <lineage>
        <taxon>Eukaryota</taxon>
        <taxon>Metazoa</taxon>
        <taxon>Ecdysozoa</taxon>
        <taxon>Arthropoda</taxon>
        <taxon>Hexapoda</taxon>
        <taxon>Insecta</taxon>
        <taxon>Pterygota</taxon>
        <taxon>Neoptera</taxon>
        <taxon>Endopterygota</taxon>
        <taxon>Hymenoptera</taxon>
        <taxon>Apocrita</taxon>
        <taxon>Proctotrupomorpha</taxon>
        <taxon>Chalcidoidea</taxon>
        <taxon>Trichogrammatidae</taxon>
        <taxon>Trichogramma</taxon>
    </lineage>
</organism>
<accession>A0ABD2WCH6</accession>
<gene>
    <name evidence="2" type="ORF">TKK_014559</name>
</gene>
<feature type="region of interest" description="Disordered" evidence="1">
    <location>
        <begin position="1"/>
        <end position="26"/>
    </location>
</feature>
<protein>
    <submittedName>
        <fullName evidence="2">Uncharacterized protein</fullName>
    </submittedName>
</protein>
<name>A0ABD2WCH6_9HYME</name>
<dbReference type="EMBL" id="JBJJXI010000117">
    <property type="protein sequence ID" value="KAL3390390.1"/>
    <property type="molecule type" value="Genomic_DNA"/>
</dbReference>
<dbReference type="AlphaFoldDB" id="A0ABD2WCH6"/>
<comment type="caution">
    <text evidence="2">The sequence shown here is derived from an EMBL/GenBank/DDBJ whole genome shotgun (WGS) entry which is preliminary data.</text>
</comment>
<reference evidence="2 3" key="1">
    <citation type="journal article" date="2024" name="bioRxiv">
        <title>A reference genome for Trichogramma kaykai: A tiny desert-dwelling parasitoid wasp with competing sex-ratio distorters.</title>
        <authorList>
            <person name="Culotta J."/>
            <person name="Lindsey A.R."/>
        </authorList>
    </citation>
    <scope>NUCLEOTIDE SEQUENCE [LARGE SCALE GENOMIC DNA]</scope>
    <source>
        <strain evidence="2 3">KSX58</strain>
    </source>
</reference>
<dbReference type="Proteomes" id="UP001627154">
    <property type="component" value="Unassembled WGS sequence"/>
</dbReference>